<evidence type="ECO:0000256" key="3">
    <source>
        <dbReference type="ARBA" id="ARBA00022679"/>
    </source>
</evidence>
<keyword evidence="12" id="KW-1185">Reference proteome</keyword>
<dbReference type="Gene3D" id="3.90.1150.180">
    <property type="match status" value="1"/>
</dbReference>
<dbReference type="SUPFAM" id="SSF53383">
    <property type="entry name" value="PLP-dependent transferases"/>
    <property type="match status" value="1"/>
</dbReference>
<reference evidence="11" key="1">
    <citation type="submission" date="2014-08" db="EMBL/GenBank/DDBJ databases">
        <title>Complete genome sequence of Corynebacterium phocae M408/89/1(T)(=DSM 44612(T)), isolated from the common seal (Phoca vitulina).</title>
        <authorList>
            <person name="Ruckert C."/>
            <person name="Albersmeier A."/>
            <person name="Winkler A."/>
            <person name="Kalinowski J."/>
        </authorList>
    </citation>
    <scope>NUCLEOTIDE SEQUENCE [LARGE SCALE GENOMIC DNA]</scope>
    <source>
        <strain evidence="11">M408/89/1</strain>
    </source>
</reference>
<dbReference type="NCBIfam" id="TIGR00474">
    <property type="entry name" value="selA"/>
    <property type="match status" value="1"/>
</dbReference>
<dbReference type="OrthoDB" id="9787096at2"/>
<evidence type="ECO:0000256" key="9">
    <source>
        <dbReference type="PIRSR" id="PIRSR618319-50"/>
    </source>
</evidence>
<dbReference type="InterPro" id="IPR025862">
    <property type="entry name" value="SelA_trans_N_dom"/>
</dbReference>
<dbReference type="Gene3D" id="3.40.640.10">
    <property type="entry name" value="Type I PLP-dependent aspartate aminotransferase-like (Major domain)"/>
    <property type="match status" value="1"/>
</dbReference>
<evidence type="ECO:0000313" key="12">
    <source>
        <dbReference type="Proteomes" id="UP000185491"/>
    </source>
</evidence>
<proteinExistence type="inferred from homology"/>
<comment type="cofactor">
    <cofactor evidence="1 8 9">
        <name>pyridoxal 5'-phosphate</name>
        <dbReference type="ChEBI" id="CHEBI:597326"/>
    </cofactor>
</comment>
<gene>
    <name evidence="8" type="primary">selA</name>
    <name evidence="11" type="ORF">CPHO_07955</name>
</gene>
<dbReference type="PANTHER" id="PTHR32328:SF0">
    <property type="entry name" value="L-SERYL-TRNA(SEC) SELENIUM TRANSFERASE"/>
    <property type="match status" value="1"/>
</dbReference>
<dbReference type="EMBL" id="CP009249">
    <property type="protein sequence ID" value="APT93744.1"/>
    <property type="molecule type" value="Genomic_DNA"/>
</dbReference>
<dbReference type="Pfam" id="PF12390">
    <property type="entry name" value="Se-cys_synth_N"/>
    <property type="match status" value="1"/>
</dbReference>
<dbReference type="GO" id="GO:0005737">
    <property type="term" value="C:cytoplasm"/>
    <property type="evidence" value="ECO:0007669"/>
    <property type="project" value="UniProtKB-SubCell"/>
</dbReference>
<dbReference type="UniPathway" id="UPA00906">
    <property type="reaction ID" value="UER00896"/>
</dbReference>
<dbReference type="GO" id="GO:0001514">
    <property type="term" value="P:selenocysteine incorporation"/>
    <property type="evidence" value="ECO:0007669"/>
    <property type="project" value="UniProtKB-UniRule"/>
</dbReference>
<comment type="catalytic activity">
    <reaction evidence="8">
        <text>L-seryl-tRNA(Sec) + selenophosphate + H(+) = L-selenocysteinyl-tRNA(Sec) + phosphate</text>
        <dbReference type="Rhea" id="RHEA:22728"/>
        <dbReference type="Rhea" id="RHEA-COMP:9742"/>
        <dbReference type="Rhea" id="RHEA-COMP:9743"/>
        <dbReference type="ChEBI" id="CHEBI:15378"/>
        <dbReference type="ChEBI" id="CHEBI:16144"/>
        <dbReference type="ChEBI" id="CHEBI:43474"/>
        <dbReference type="ChEBI" id="CHEBI:78533"/>
        <dbReference type="ChEBI" id="CHEBI:78573"/>
        <dbReference type="EC" id="2.9.1.1"/>
    </reaction>
</comment>
<comment type="subcellular location">
    <subcellularLocation>
        <location evidence="8">Cytoplasm</location>
    </subcellularLocation>
</comment>
<dbReference type="InterPro" id="IPR004534">
    <property type="entry name" value="SelA_trans"/>
</dbReference>
<dbReference type="PANTHER" id="PTHR32328">
    <property type="entry name" value="L-SERYL-TRNA(SEC) SELENIUM TRANSFERASE"/>
    <property type="match status" value="1"/>
</dbReference>
<dbReference type="AlphaFoldDB" id="A0A1L7D6H6"/>
<keyword evidence="2 8" id="KW-0963">Cytoplasm</keyword>
<evidence type="ECO:0000259" key="10">
    <source>
        <dbReference type="Pfam" id="PF12390"/>
    </source>
</evidence>
<evidence type="ECO:0000256" key="5">
    <source>
        <dbReference type="ARBA" id="ARBA00022917"/>
    </source>
</evidence>
<feature type="domain" description="L-seryl-tRNA selenium transferase N-terminal" evidence="10">
    <location>
        <begin position="6"/>
        <end position="45"/>
    </location>
</feature>
<feature type="modified residue" description="N6-(pyridoxal phosphate)lysine" evidence="8 9">
    <location>
        <position position="280"/>
    </location>
</feature>
<dbReference type="Pfam" id="PF03841">
    <property type="entry name" value="SelA"/>
    <property type="match status" value="1"/>
</dbReference>
<dbReference type="RefSeq" id="WP_075734745.1">
    <property type="nucleotide sequence ID" value="NZ_CP009249.1"/>
</dbReference>
<dbReference type="InterPro" id="IPR015424">
    <property type="entry name" value="PyrdxlP-dep_Trfase"/>
</dbReference>
<dbReference type="HAMAP" id="MF_00423">
    <property type="entry name" value="SelA"/>
    <property type="match status" value="1"/>
</dbReference>
<dbReference type="GO" id="GO:0001717">
    <property type="term" value="P:conversion of seryl-tRNAsec to selenocys-tRNAsec"/>
    <property type="evidence" value="ECO:0007669"/>
    <property type="project" value="UniProtKB-UniRule"/>
</dbReference>
<keyword evidence="5 8" id="KW-0648">Protein biosynthesis</keyword>
<evidence type="ECO:0000256" key="2">
    <source>
        <dbReference type="ARBA" id="ARBA00022490"/>
    </source>
</evidence>
<evidence type="ECO:0000256" key="8">
    <source>
        <dbReference type="HAMAP-Rule" id="MF_00423"/>
    </source>
</evidence>
<dbReference type="GO" id="GO:0004125">
    <property type="term" value="F:L-seryl-tRNA(Sec) selenium transferase activity"/>
    <property type="evidence" value="ECO:0007669"/>
    <property type="project" value="UniProtKB-UniRule"/>
</dbReference>
<dbReference type="EC" id="2.9.1.1" evidence="8"/>
<evidence type="ECO:0000256" key="6">
    <source>
        <dbReference type="ARBA" id="ARBA00023266"/>
    </source>
</evidence>
<dbReference type="STRING" id="161895.CPHO_07955"/>
<keyword evidence="3 8" id="KW-0808">Transferase</keyword>
<comment type="similarity">
    <text evidence="7 8">Belongs to the SelA family.</text>
</comment>
<dbReference type="KEGG" id="cpho:CPHO_07955"/>
<sequence>MNDNPRRRIPRTDLLLALPEVRVALGRVSKARVREAVDEVLRRARAGELAPEAVEGAVVDAVGRLEVSSLHPVINATGVIVHTNLGRAPLSPAATRAMVDAAGYTDVELDLGTGRRSAYRGAGVITALLEACPAAQDALVVNNGAAALLLACAALAEDREVLISRGELIEIGAGFRLPELIESARVTLKEVGATNRTHLQDYQQALGDNTGAVVKVHPSNYLISGFTAAVGTAELAGLGVPLIVDLGSGLLAPEPKLPEEPDIAAQLRAGADVVIASGDKLLGGPQAGILLGTGEAIAKLKSHPLARAVRMDKVRLAALEATVASGENLVRSALYADTHARTQALAHATGGQLVEHSGRVGGGGAPEYPLPGFAAAYPEGLAAKLRQHGVLARVKDSRCLVDLRCVPAARDAWLTGLIRKLV</sequence>
<keyword evidence="6 8" id="KW-0711">Selenium</keyword>
<comment type="function">
    <text evidence="8">Converts seryl-tRNA(Sec) to selenocysteinyl-tRNA(Sec) required for selenoprotein biosynthesis.</text>
</comment>
<dbReference type="InterPro" id="IPR015421">
    <property type="entry name" value="PyrdxlP-dep_Trfase_major"/>
</dbReference>
<evidence type="ECO:0000256" key="7">
    <source>
        <dbReference type="ARBA" id="ARBA00044507"/>
    </source>
</evidence>
<keyword evidence="4 8" id="KW-0663">Pyridoxal phosphate</keyword>
<protein>
    <recommendedName>
        <fullName evidence="8">L-seryl-tRNA(Sec) selenium transferase</fullName>
        <ecNumber evidence="8">2.9.1.1</ecNumber>
    </recommendedName>
    <alternativeName>
        <fullName evidence="8">Selenocysteine synthase</fullName>
        <shortName evidence="8">Sec synthase</shortName>
    </alternativeName>
    <alternativeName>
        <fullName evidence="8">Selenocysteinyl-tRNA(Sec) synthase</fullName>
    </alternativeName>
</protein>
<accession>A0A1L7D6H6</accession>
<name>A0A1L7D6H6_9CORY</name>
<evidence type="ECO:0000313" key="11">
    <source>
        <dbReference type="EMBL" id="APT93744.1"/>
    </source>
</evidence>
<dbReference type="InterPro" id="IPR018319">
    <property type="entry name" value="SelA-like"/>
</dbReference>
<evidence type="ECO:0000256" key="1">
    <source>
        <dbReference type="ARBA" id="ARBA00001933"/>
    </source>
</evidence>
<organism evidence="11 12">
    <name type="scientific">Corynebacterium phocae</name>
    <dbReference type="NCBI Taxonomy" id="161895"/>
    <lineage>
        <taxon>Bacteria</taxon>
        <taxon>Bacillati</taxon>
        <taxon>Actinomycetota</taxon>
        <taxon>Actinomycetes</taxon>
        <taxon>Mycobacteriales</taxon>
        <taxon>Corynebacteriaceae</taxon>
        <taxon>Corynebacterium</taxon>
    </lineage>
</organism>
<dbReference type="Proteomes" id="UP000185491">
    <property type="component" value="Chromosome"/>
</dbReference>
<comment type="pathway">
    <text evidence="8">Aminoacyl-tRNA biosynthesis; selenocysteinyl-tRNA(Sec) biosynthesis; selenocysteinyl-tRNA(Sec) from L-seryl-tRNA(Sec) (bacterial route): step 1/1.</text>
</comment>
<evidence type="ECO:0000256" key="4">
    <source>
        <dbReference type="ARBA" id="ARBA00022898"/>
    </source>
</evidence>